<dbReference type="GO" id="GO:0000287">
    <property type="term" value="F:magnesium ion binding"/>
    <property type="evidence" value="ECO:0007669"/>
    <property type="project" value="InterPro"/>
</dbReference>
<dbReference type="PANTHER" id="PTHR10947">
    <property type="entry name" value="PHENYLALANYL-TRNA SYNTHETASE BETA CHAIN AND LEUCINE-RICH REPEAT-CONTAINING PROTEIN 47"/>
    <property type="match status" value="1"/>
</dbReference>
<dbReference type="InterPro" id="IPR045864">
    <property type="entry name" value="aa-tRNA-synth_II/BPL/LPL"/>
</dbReference>
<keyword evidence="5" id="KW-0963">Cytoplasm</keyword>
<evidence type="ECO:0000256" key="3">
    <source>
        <dbReference type="ARBA" id="ARBA00007438"/>
    </source>
</evidence>
<dbReference type="InterPro" id="IPR045060">
    <property type="entry name" value="Phe-tRNA-ligase_IIc_bsu"/>
</dbReference>
<dbReference type="GO" id="GO:0006432">
    <property type="term" value="P:phenylalanyl-tRNA aminoacylation"/>
    <property type="evidence" value="ECO:0007669"/>
    <property type="project" value="InterPro"/>
</dbReference>
<name>A0A937XB23_UNCEI</name>
<reference evidence="15" key="1">
    <citation type="submission" date="2019-03" db="EMBL/GenBank/DDBJ databases">
        <title>Lake Tanganyika Metagenome-Assembled Genomes (MAGs).</title>
        <authorList>
            <person name="Tran P."/>
        </authorList>
    </citation>
    <scope>NUCLEOTIDE SEQUENCE</scope>
    <source>
        <strain evidence="15">M_DeepCast_400m_m2_100</strain>
    </source>
</reference>
<keyword evidence="11" id="KW-0648">Protein biosynthesis</keyword>
<sequence>LGLERGAPRYALAEPLLEVRVDPSVGDPRSYRPEIACAVMEGMTLDEEALKIVMKLQENLHWAIGRNRKQASIGVYDLDAVEPDLIYTTEDPDAFRFAPLGAAGAGEAPTLRGILENHPKGAAFAHLLRDQARYPILKDVGGHVLSMPPIINSEATRVTARTRRLFIDVTGLTRRTVSRTLNIIVTSLLENLPGAAARAVEIVGPGPGERRRTPDLAPQEAEVDPQRAARVLGVEIGPQQAVELLERMRHDARLEPGGRIRVLVPAYRHDILHPMDLVEDIAIAYGYHRIVPSLVPTFTVGGERPIEALSERARSLLCGLGFQEVMTLPLTHEHLHDLLLGRQPSGRAVRIDNPVSSEQTMVRTELLPGLLDTLRRNVTHPLPQMIFEVGEVTLLDGSAETGARDLRRLACGLAGARAGFEDIKAVAEAILREFALEASYEPCARAPFLEGRAAAARIGDRGAPAGGGGEAASPPAKPAGDGGASGEPALYFGEVDPAVLERFGIQNPVVLLEADLERLGGLRWR</sequence>
<accession>A0A937XB23</accession>
<keyword evidence="7" id="KW-0479">Metal-binding</keyword>
<dbReference type="GO" id="GO:0003723">
    <property type="term" value="F:RNA binding"/>
    <property type="evidence" value="ECO:0007669"/>
    <property type="project" value="InterPro"/>
</dbReference>
<dbReference type="PROSITE" id="PS51483">
    <property type="entry name" value="B5"/>
    <property type="match status" value="1"/>
</dbReference>
<dbReference type="Gene3D" id="3.50.40.10">
    <property type="entry name" value="Phenylalanyl-trna Synthetase, Chain B, domain 3"/>
    <property type="match status" value="1"/>
</dbReference>
<dbReference type="Proteomes" id="UP000748308">
    <property type="component" value="Unassembled WGS sequence"/>
</dbReference>
<dbReference type="GO" id="GO:0005524">
    <property type="term" value="F:ATP binding"/>
    <property type="evidence" value="ECO:0007669"/>
    <property type="project" value="UniProtKB-KW"/>
</dbReference>
<dbReference type="InterPro" id="IPR005146">
    <property type="entry name" value="B3/B4_tRNA-bd"/>
</dbReference>
<evidence type="ECO:0000256" key="9">
    <source>
        <dbReference type="ARBA" id="ARBA00022840"/>
    </source>
</evidence>
<dbReference type="Gene3D" id="3.30.930.10">
    <property type="entry name" value="Bira Bifunctional Protein, Domain 2"/>
    <property type="match status" value="1"/>
</dbReference>
<evidence type="ECO:0000313" key="16">
    <source>
        <dbReference type="Proteomes" id="UP000748308"/>
    </source>
</evidence>
<keyword evidence="9" id="KW-0067">ATP-binding</keyword>
<comment type="subcellular location">
    <subcellularLocation>
        <location evidence="2">Cytoplasm</location>
    </subcellularLocation>
</comment>
<evidence type="ECO:0000313" key="15">
    <source>
        <dbReference type="EMBL" id="MBM3318785.1"/>
    </source>
</evidence>
<evidence type="ECO:0000256" key="2">
    <source>
        <dbReference type="ARBA" id="ARBA00004496"/>
    </source>
</evidence>
<protein>
    <recommendedName>
        <fullName evidence="4">phenylalanine--tRNA ligase</fullName>
        <ecNumber evidence="4">6.1.1.20</ecNumber>
    </recommendedName>
</protein>
<evidence type="ECO:0000256" key="13">
    <source>
        <dbReference type="SAM" id="MobiDB-lite"/>
    </source>
</evidence>
<dbReference type="SUPFAM" id="SSF46955">
    <property type="entry name" value="Putative DNA-binding domain"/>
    <property type="match status" value="1"/>
</dbReference>
<dbReference type="NCBIfam" id="TIGR00471">
    <property type="entry name" value="pheT_arch"/>
    <property type="match status" value="1"/>
</dbReference>
<evidence type="ECO:0000256" key="5">
    <source>
        <dbReference type="ARBA" id="ARBA00022490"/>
    </source>
</evidence>
<dbReference type="CDD" id="cd00769">
    <property type="entry name" value="PheRS_beta_core"/>
    <property type="match status" value="1"/>
</dbReference>
<evidence type="ECO:0000256" key="11">
    <source>
        <dbReference type="ARBA" id="ARBA00022917"/>
    </source>
</evidence>
<evidence type="ECO:0000256" key="1">
    <source>
        <dbReference type="ARBA" id="ARBA00001946"/>
    </source>
</evidence>
<dbReference type="Pfam" id="PF03484">
    <property type="entry name" value="B5"/>
    <property type="match status" value="1"/>
</dbReference>
<comment type="cofactor">
    <cofactor evidence="1">
        <name>Mg(2+)</name>
        <dbReference type="ChEBI" id="CHEBI:18420"/>
    </cofactor>
</comment>
<dbReference type="PANTHER" id="PTHR10947:SF0">
    <property type="entry name" value="PHENYLALANINE--TRNA LIGASE BETA SUBUNIT"/>
    <property type="match status" value="1"/>
</dbReference>
<evidence type="ECO:0000259" key="14">
    <source>
        <dbReference type="PROSITE" id="PS51483"/>
    </source>
</evidence>
<dbReference type="InterPro" id="IPR004531">
    <property type="entry name" value="Phe-tRNA-synth_IIc_bsu_arc_euk"/>
</dbReference>
<keyword evidence="6 15" id="KW-0436">Ligase</keyword>
<dbReference type="InterPro" id="IPR009061">
    <property type="entry name" value="DNA-bd_dom_put_sf"/>
</dbReference>
<evidence type="ECO:0000256" key="6">
    <source>
        <dbReference type="ARBA" id="ARBA00022598"/>
    </source>
</evidence>
<keyword evidence="10" id="KW-0460">Magnesium</keyword>
<dbReference type="EMBL" id="VGIY01000486">
    <property type="protein sequence ID" value="MBM3318785.1"/>
    <property type="molecule type" value="Genomic_DNA"/>
</dbReference>
<dbReference type="GO" id="GO:0009328">
    <property type="term" value="C:phenylalanine-tRNA ligase complex"/>
    <property type="evidence" value="ECO:0007669"/>
    <property type="project" value="TreeGrafter"/>
</dbReference>
<organism evidence="15 16">
    <name type="scientific">Eiseniibacteriota bacterium</name>
    <dbReference type="NCBI Taxonomy" id="2212470"/>
    <lineage>
        <taxon>Bacteria</taxon>
        <taxon>Candidatus Eiseniibacteriota</taxon>
    </lineage>
</organism>
<dbReference type="InterPro" id="IPR020825">
    <property type="entry name" value="Phe-tRNA_synthase-like_B3/B4"/>
</dbReference>
<evidence type="ECO:0000256" key="8">
    <source>
        <dbReference type="ARBA" id="ARBA00022741"/>
    </source>
</evidence>
<evidence type="ECO:0000256" key="12">
    <source>
        <dbReference type="ARBA" id="ARBA00023146"/>
    </source>
</evidence>
<keyword evidence="8" id="KW-0547">Nucleotide-binding</keyword>
<keyword evidence="12" id="KW-0030">Aminoacyl-tRNA synthetase</keyword>
<comment type="caution">
    <text evidence="15">The sequence shown here is derived from an EMBL/GenBank/DDBJ whole genome shotgun (WGS) entry which is preliminary data.</text>
</comment>
<dbReference type="EC" id="6.1.1.20" evidence="4"/>
<dbReference type="GO" id="GO:0004826">
    <property type="term" value="F:phenylalanine-tRNA ligase activity"/>
    <property type="evidence" value="ECO:0007669"/>
    <property type="project" value="UniProtKB-EC"/>
</dbReference>
<feature type="domain" description="B5" evidence="14">
    <location>
        <begin position="216"/>
        <end position="292"/>
    </location>
</feature>
<evidence type="ECO:0000256" key="7">
    <source>
        <dbReference type="ARBA" id="ARBA00022723"/>
    </source>
</evidence>
<feature type="region of interest" description="Disordered" evidence="13">
    <location>
        <begin position="460"/>
        <end position="485"/>
    </location>
</feature>
<evidence type="ECO:0000256" key="10">
    <source>
        <dbReference type="ARBA" id="ARBA00022842"/>
    </source>
</evidence>
<dbReference type="SMART" id="SM00873">
    <property type="entry name" value="B3_4"/>
    <property type="match status" value="1"/>
</dbReference>
<dbReference type="SUPFAM" id="SSF55681">
    <property type="entry name" value="Class II aaRS and biotin synthetases"/>
    <property type="match status" value="1"/>
</dbReference>
<dbReference type="AlphaFoldDB" id="A0A937XB23"/>
<feature type="non-terminal residue" evidence="15">
    <location>
        <position position="1"/>
    </location>
</feature>
<dbReference type="SMART" id="SM00874">
    <property type="entry name" value="B5"/>
    <property type="match status" value="1"/>
</dbReference>
<proteinExistence type="inferred from homology"/>
<comment type="similarity">
    <text evidence="3">Belongs to the phenylalanyl-tRNA synthetase beta subunit family. Type 2 subfamily.</text>
</comment>
<evidence type="ECO:0000256" key="4">
    <source>
        <dbReference type="ARBA" id="ARBA00012814"/>
    </source>
</evidence>
<dbReference type="Pfam" id="PF17759">
    <property type="entry name" value="tRNA_synthFbeta"/>
    <property type="match status" value="1"/>
</dbReference>
<dbReference type="Gene3D" id="3.30.56.10">
    <property type="match status" value="1"/>
</dbReference>
<dbReference type="InterPro" id="IPR005147">
    <property type="entry name" value="tRNA_synthase_B5-dom"/>
</dbReference>
<dbReference type="InterPro" id="IPR041616">
    <property type="entry name" value="PheRS_beta_core"/>
</dbReference>
<gene>
    <name evidence="15" type="ORF">FJY75_13125</name>
</gene>